<name>A0A7Y9IR12_9BURK</name>
<dbReference type="HAMAP" id="MF_00469">
    <property type="entry name" value="TrhO"/>
    <property type="match status" value="1"/>
</dbReference>
<dbReference type="PANTHER" id="PTHR43268:SF3">
    <property type="entry name" value="RHODANESE-LIKE DOMAIN-CONTAINING PROTEIN 7-RELATED"/>
    <property type="match status" value="1"/>
</dbReference>
<dbReference type="EC" id="1.14.-.-" evidence="1"/>
<keyword evidence="1" id="KW-0819">tRNA processing</keyword>
<evidence type="ECO:0000313" key="4">
    <source>
        <dbReference type="EMBL" id="NYE81351.1"/>
    </source>
</evidence>
<feature type="region of interest" description="Disordered" evidence="2">
    <location>
        <begin position="313"/>
        <end position="342"/>
    </location>
</feature>
<dbReference type="Proteomes" id="UP000542125">
    <property type="component" value="Unassembled WGS sequence"/>
</dbReference>
<dbReference type="InterPro" id="IPR036873">
    <property type="entry name" value="Rhodanese-like_dom_sf"/>
</dbReference>
<gene>
    <name evidence="1" type="primary">trhO</name>
    <name evidence="4" type="ORF">FHW18_000622</name>
</gene>
<evidence type="ECO:0000256" key="1">
    <source>
        <dbReference type="HAMAP-Rule" id="MF_00469"/>
    </source>
</evidence>
<dbReference type="PROSITE" id="PS50206">
    <property type="entry name" value="RHODANESE_3"/>
    <property type="match status" value="1"/>
</dbReference>
<comment type="caution">
    <text evidence="4">The sequence shown here is derived from an EMBL/GenBank/DDBJ whole genome shotgun (WGS) entry which is preliminary data.</text>
</comment>
<dbReference type="SUPFAM" id="SSF52821">
    <property type="entry name" value="Rhodanese/Cell cycle control phosphatase"/>
    <property type="match status" value="1"/>
</dbReference>
<evidence type="ECO:0000259" key="3">
    <source>
        <dbReference type="PROSITE" id="PS50206"/>
    </source>
</evidence>
<feature type="domain" description="Rhodanese" evidence="3">
    <location>
        <begin position="123"/>
        <end position="217"/>
    </location>
</feature>
<comment type="similarity">
    <text evidence="1">Belongs to the TrhO family.</text>
</comment>
<dbReference type="Pfam" id="PF00581">
    <property type="entry name" value="Rhodanese"/>
    <property type="match status" value="1"/>
</dbReference>
<dbReference type="Pfam" id="PF17773">
    <property type="entry name" value="UPF0176_N"/>
    <property type="match status" value="1"/>
</dbReference>
<dbReference type="SMART" id="SM00450">
    <property type="entry name" value="RHOD"/>
    <property type="match status" value="1"/>
</dbReference>
<dbReference type="Gene3D" id="3.40.250.10">
    <property type="entry name" value="Rhodanese-like domain"/>
    <property type="match status" value="1"/>
</dbReference>
<comment type="catalytic activity">
    <reaction evidence="1">
        <text>uridine(34) in tRNA + AH2 + O2 = 5-hydroxyuridine(34) in tRNA + A + H2O</text>
        <dbReference type="Rhea" id="RHEA:64224"/>
        <dbReference type="Rhea" id="RHEA-COMP:11727"/>
        <dbReference type="Rhea" id="RHEA-COMP:13381"/>
        <dbReference type="ChEBI" id="CHEBI:13193"/>
        <dbReference type="ChEBI" id="CHEBI:15377"/>
        <dbReference type="ChEBI" id="CHEBI:15379"/>
        <dbReference type="ChEBI" id="CHEBI:17499"/>
        <dbReference type="ChEBI" id="CHEBI:65315"/>
        <dbReference type="ChEBI" id="CHEBI:136877"/>
    </reaction>
</comment>
<dbReference type="GO" id="GO:0006400">
    <property type="term" value="P:tRNA modification"/>
    <property type="evidence" value="ECO:0007669"/>
    <property type="project" value="UniProtKB-UniRule"/>
</dbReference>
<evidence type="ECO:0000256" key="2">
    <source>
        <dbReference type="SAM" id="MobiDB-lite"/>
    </source>
</evidence>
<comment type="function">
    <text evidence="1">Catalyzes oxygen-dependent 5-hydroxyuridine (ho5U) modification at position 34 in tRNAs.</text>
</comment>
<dbReference type="RefSeq" id="WP_179583308.1">
    <property type="nucleotide sequence ID" value="NZ_JACBYR010000001.1"/>
</dbReference>
<dbReference type="InterPro" id="IPR020936">
    <property type="entry name" value="TrhO"/>
</dbReference>
<dbReference type="GO" id="GO:0016705">
    <property type="term" value="F:oxidoreductase activity, acting on paired donors, with incorporation or reduction of molecular oxygen"/>
    <property type="evidence" value="ECO:0007669"/>
    <property type="project" value="UniProtKB-UniRule"/>
</dbReference>
<accession>A0A7Y9IR12</accession>
<proteinExistence type="inferred from homology"/>
<keyword evidence="1" id="KW-0560">Oxidoreductase</keyword>
<keyword evidence="5" id="KW-1185">Reference proteome</keyword>
<sequence>MSAYLIAAFYQFVDLPDFVERKPALLACCEAHDVLGMILLAEEGVNGTIAGPPAGVHAVLDHLRAFPGMGGLQHKESFADTAPFYRMKVRLKKEIVTLGVPGISPTRMAGTYVKPEDWNALISDPDVVVIDVRNDYEVSLGTFKGAIDPRTRHFSDLPEWVEEQDVLKARPKVAMFCTGGIRCEKSTALLRAKGFDEVYHLEGGILKYLETVPEERSLWEGECFVFDERVSVGHGLKVGDAVLCRACRHPLTKDDLASPLYEAGVSCPHCHGTKTEAQQRSIAERHRQVELAKQRNQRHIGARFPAVPAAHNVADVPDAPGRNGATGVAAQPVRPTPADDAS</sequence>
<dbReference type="EMBL" id="JACBYR010000001">
    <property type="protein sequence ID" value="NYE81351.1"/>
    <property type="molecule type" value="Genomic_DNA"/>
</dbReference>
<evidence type="ECO:0000313" key="5">
    <source>
        <dbReference type="Proteomes" id="UP000542125"/>
    </source>
</evidence>
<dbReference type="InterPro" id="IPR001763">
    <property type="entry name" value="Rhodanese-like_dom"/>
</dbReference>
<dbReference type="CDD" id="cd01518">
    <property type="entry name" value="RHOD_YceA"/>
    <property type="match status" value="1"/>
</dbReference>
<protein>
    <recommendedName>
        <fullName evidence="1">tRNA uridine(34) hydroxylase</fullName>
        <ecNumber evidence="1">1.14.-.-</ecNumber>
    </recommendedName>
    <alternativeName>
        <fullName evidence="1">tRNA hydroxylation protein O</fullName>
    </alternativeName>
</protein>
<dbReference type="Gene3D" id="3.30.70.100">
    <property type="match status" value="1"/>
</dbReference>
<dbReference type="AlphaFoldDB" id="A0A7Y9IR12"/>
<reference evidence="4 5" key="1">
    <citation type="submission" date="2020-07" db="EMBL/GenBank/DDBJ databases">
        <title>Genomic Encyclopedia of Type Strains, Phase IV (KMG-V): Genome sequencing to study the core and pangenomes of soil and plant-associated prokaryotes.</title>
        <authorList>
            <person name="Whitman W."/>
        </authorList>
    </citation>
    <scope>NUCLEOTIDE SEQUENCE [LARGE SCALE GENOMIC DNA]</scope>
    <source>
        <strain evidence="4 5">SAS40</strain>
    </source>
</reference>
<dbReference type="PANTHER" id="PTHR43268">
    <property type="entry name" value="THIOSULFATE SULFURTRANSFERASE/RHODANESE-LIKE DOMAIN-CONTAINING PROTEIN 2"/>
    <property type="match status" value="1"/>
</dbReference>
<dbReference type="InterPro" id="IPR040503">
    <property type="entry name" value="TRHO_N"/>
</dbReference>
<dbReference type="NCBIfam" id="NF001136">
    <property type="entry name" value="PRK00142.1-4"/>
    <property type="match status" value="1"/>
</dbReference>
<organism evidence="4 5">
    <name type="scientific">Pigmentiphaga litoralis</name>
    <dbReference type="NCBI Taxonomy" id="516702"/>
    <lineage>
        <taxon>Bacteria</taxon>
        <taxon>Pseudomonadati</taxon>
        <taxon>Pseudomonadota</taxon>
        <taxon>Betaproteobacteria</taxon>
        <taxon>Burkholderiales</taxon>
        <taxon>Alcaligenaceae</taxon>
        <taxon>Pigmentiphaga</taxon>
    </lineage>
</organism>